<evidence type="ECO:0000313" key="3">
    <source>
        <dbReference type="EMBL" id="KKM08178.1"/>
    </source>
</evidence>
<dbReference type="EMBL" id="LAZR01015607">
    <property type="protein sequence ID" value="KKM08178.1"/>
    <property type="molecule type" value="Genomic_DNA"/>
</dbReference>
<dbReference type="Pfam" id="PF00106">
    <property type="entry name" value="adh_short"/>
    <property type="match status" value="1"/>
</dbReference>
<name>A0A0F9KAJ6_9ZZZZ</name>
<dbReference type="Gene3D" id="3.40.50.720">
    <property type="entry name" value="NAD(P)-binding Rossmann-like Domain"/>
    <property type="match status" value="1"/>
</dbReference>
<evidence type="ECO:0000256" key="1">
    <source>
        <dbReference type="ARBA" id="ARBA00006484"/>
    </source>
</evidence>
<dbReference type="CDD" id="cd05233">
    <property type="entry name" value="SDR_c"/>
    <property type="match status" value="1"/>
</dbReference>
<organism evidence="3">
    <name type="scientific">marine sediment metagenome</name>
    <dbReference type="NCBI Taxonomy" id="412755"/>
    <lineage>
        <taxon>unclassified sequences</taxon>
        <taxon>metagenomes</taxon>
        <taxon>ecological metagenomes</taxon>
    </lineage>
</organism>
<dbReference type="FunFam" id="3.40.50.720:FF:000173">
    <property type="entry name" value="3-oxoacyl-[acyl-carrier protein] reductase"/>
    <property type="match status" value="1"/>
</dbReference>
<dbReference type="PANTHER" id="PTHR42879:SF2">
    <property type="entry name" value="3-OXOACYL-[ACYL-CARRIER-PROTEIN] REDUCTASE FABG"/>
    <property type="match status" value="1"/>
</dbReference>
<comment type="caution">
    <text evidence="3">The sequence shown here is derived from an EMBL/GenBank/DDBJ whole genome shotgun (WGS) entry which is preliminary data.</text>
</comment>
<dbReference type="InterPro" id="IPR050259">
    <property type="entry name" value="SDR"/>
</dbReference>
<evidence type="ECO:0000256" key="2">
    <source>
        <dbReference type="ARBA" id="ARBA00023002"/>
    </source>
</evidence>
<sequence>MKTSAEIRKGAIPDPSSIHLKNLEGKVALVTGAGQNIGQAVAIRLAEAGAKVVVNGRSREKLDDTVKMIEAAGGKAHAISADVSDHRAVEEMIKEANSTFGDIDISVSNVGRRLHKPFEEITIQDWDESIRINLSAAYYIAHYVVPQMKANGWGRIIHVSGYDGFTGHLLNRAYNIAAKSGLHGFSKAIAGELGPYGITANTLVPGAIDTDRDWSQYPNADVDKKRQTIPVRRWGHVDDLAYGALYLCTTGSFVNGQALHLNGGEFMF</sequence>
<reference evidence="3" key="1">
    <citation type="journal article" date="2015" name="Nature">
        <title>Complex archaea that bridge the gap between prokaryotes and eukaryotes.</title>
        <authorList>
            <person name="Spang A."/>
            <person name="Saw J.H."/>
            <person name="Jorgensen S.L."/>
            <person name="Zaremba-Niedzwiedzka K."/>
            <person name="Martijn J."/>
            <person name="Lind A.E."/>
            <person name="van Eijk R."/>
            <person name="Schleper C."/>
            <person name="Guy L."/>
            <person name="Ettema T.J."/>
        </authorList>
    </citation>
    <scope>NUCLEOTIDE SEQUENCE</scope>
</reference>
<dbReference type="InterPro" id="IPR036291">
    <property type="entry name" value="NAD(P)-bd_dom_sf"/>
</dbReference>
<dbReference type="GO" id="GO:0016491">
    <property type="term" value="F:oxidoreductase activity"/>
    <property type="evidence" value="ECO:0007669"/>
    <property type="project" value="UniProtKB-KW"/>
</dbReference>
<dbReference type="InterPro" id="IPR002347">
    <property type="entry name" value="SDR_fam"/>
</dbReference>
<accession>A0A0F9KAJ6</accession>
<dbReference type="PANTHER" id="PTHR42879">
    <property type="entry name" value="3-OXOACYL-(ACYL-CARRIER-PROTEIN) REDUCTASE"/>
    <property type="match status" value="1"/>
</dbReference>
<gene>
    <name evidence="3" type="ORF">LCGC14_1726490</name>
</gene>
<proteinExistence type="inferred from homology"/>
<dbReference type="PRINTS" id="PR00081">
    <property type="entry name" value="GDHRDH"/>
</dbReference>
<dbReference type="SUPFAM" id="SSF51735">
    <property type="entry name" value="NAD(P)-binding Rossmann-fold domains"/>
    <property type="match status" value="1"/>
</dbReference>
<comment type="similarity">
    <text evidence="1">Belongs to the short-chain dehydrogenases/reductases (SDR) family.</text>
</comment>
<protein>
    <submittedName>
        <fullName evidence="3">Uncharacterized protein</fullName>
    </submittedName>
</protein>
<keyword evidence="2" id="KW-0560">Oxidoreductase</keyword>
<dbReference type="AlphaFoldDB" id="A0A0F9KAJ6"/>